<feature type="domain" description="GOLD" evidence="8">
    <location>
        <begin position="915"/>
        <end position="1034"/>
    </location>
</feature>
<dbReference type="Gene3D" id="2.60.120.680">
    <property type="entry name" value="GOLD domain"/>
    <property type="match status" value="1"/>
</dbReference>
<dbReference type="Pfam" id="PF02759">
    <property type="entry name" value="RUN"/>
    <property type="match status" value="1"/>
</dbReference>
<reference evidence="10" key="1">
    <citation type="submission" date="2025-08" db="UniProtKB">
        <authorList>
            <consortium name="RefSeq"/>
        </authorList>
    </citation>
    <scope>IDENTIFICATION</scope>
</reference>
<dbReference type="InterPro" id="IPR013083">
    <property type="entry name" value="Znf_RING/FYVE/PHD"/>
</dbReference>
<evidence type="ECO:0000256" key="3">
    <source>
        <dbReference type="ARBA" id="ARBA00022833"/>
    </source>
</evidence>
<keyword evidence="9" id="KW-1185">Reference proteome</keyword>
<accession>A0ABM4CXN5</accession>
<dbReference type="Gene3D" id="1.20.58.900">
    <property type="match status" value="1"/>
</dbReference>
<dbReference type="SMART" id="SM00064">
    <property type="entry name" value="FYVE"/>
    <property type="match status" value="1"/>
</dbReference>
<dbReference type="SUPFAM" id="SSF140741">
    <property type="entry name" value="RUN domain-like"/>
    <property type="match status" value="1"/>
</dbReference>
<keyword evidence="2 4" id="KW-0863">Zinc-finger</keyword>
<dbReference type="Gene3D" id="3.30.40.10">
    <property type="entry name" value="Zinc/RING finger domain, C3HC4 (zinc finger)"/>
    <property type="match status" value="1"/>
</dbReference>
<feature type="coiled-coil region" evidence="5">
    <location>
        <begin position="515"/>
        <end position="577"/>
    </location>
</feature>
<dbReference type="SMART" id="SM00593">
    <property type="entry name" value="RUN"/>
    <property type="match status" value="1"/>
</dbReference>
<dbReference type="PROSITE" id="PS50826">
    <property type="entry name" value="RUN"/>
    <property type="match status" value="1"/>
</dbReference>
<dbReference type="Proteomes" id="UP001652625">
    <property type="component" value="Chromosome 11"/>
</dbReference>
<dbReference type="SUPFAM" id="SSF57903">
    <property type="entry name" value="FYVE/PHD zinc finger"/>
    <property type="match status" value="1"/>
</dbReference>
<evidence type="ECO:0000259" key="8">
    <source>
        <dbReference type="PROSITE" id="PS50866"/>
    </source>
</evidence>
<dbReference type="PANTHER" id="PTHR46753:SF2">
    <property type="entry name" value="FYVE AND COILED-COIL DOMAIN-CONTAINING PROTEIN 1"/>
    <property type="match status" value="1"/>
</dbReference>
<dbReference type="PROSITE" id="PS50866">
    <property type="entry name" value="GOLD"/>
    <property type="match status" value="1"/>
</dbReference>
<dbReference type="InterPro" id="IPR009038">
    <property type="entry name" value="GOLD_dom"/>
</dbReference>
<evidence type="ECO:0000256" key="5">
    <source>
        <dbReference type="SAM" id="Coils"/>
    </source>
</evidence>
<feature type="domain" description="RUN" evidence="7">
    <location>
        <begin position="37"/>
        <end position="166"/>
    </location>
</feature>
<evidence type="ECO:0000313" key="10">
    <source>
        <dbReference type="RefSeq" id="XP_065666694.1"/>
    </source>
</evidence>
<gene>
    <name evidence="10" type="primary">LOC101238654</name>
</gene>
<keyword evidence="3" id="KW-0862">Zinc</keyword>
<dbReference type="InterPro" id="IPR011011">
    <property type="entry name" value="Znf_FYVE_PHD"/>
</dbReference>
<dbReference type="PROSITE" id="PS50178">
    <property type="entry name" value="ZF_FYVE"/>
    <property type="match status" value="1"/>
</dbReference>
<evidence type="ECO:0000313" key="9">
    <source>
        <dbReference type="Proteomes" id="UP001652625"/>
    </source>
</evidence>
<dbReference type="InterPro" id="IPR004012">
    <property type="entry name" value="Run_dom"/>
</dbReference>
<name>A0ABM4CXN5_HYDVU</name>
<evidence type="ECO:0000259" key="6">
    <source>
        <dbReference type="PROSITE" id="PS50178"/>
    </source>
</evidence>
<dbReference type="RefSeq" id="XP_065666694.1">
    <property type="nucleotide sequence ID" value="XM_065810622.1"/>
</dbReference>
<feature type="coiled-coil region" evidence="5">
    <location>
        <begin position="680"/>
        <end position="728"/>
    </location>
</feature>
<feature type="domain" description="FYVE-type" evidence="6">
    <location>
        <begin position="786"/>
        <end position="844"/>
    </location>
</feature>
<protein>
    <submittedName>
        <fullName evidence="10">FYVE and coiled-coil domain-containing protein 1 isoform X3</fullName>
    </submittedName>
</protein>
<proteinExistence type="predicted"/>
<keyword evidence="1" id="KW-0479">Metal-binding</keyword>
<feature type="coiled-coil region" evidence="5">
    <location>
        <begin position="252"/>
        <end position="448"/>
    </location>
</feature>
<evidence type="ECO:0000256" key="1">
    <source>
        <dbReference type="ARBA" id="ARBA00022723"/>
    </source>
</evidence>
<dbReference type="InterPro" id="IPR037213">
    <property type="entry name" value="Run_dom_sf"/>
</dbReference>
<dbReference type="InterPro" id="IPR017455">
    <property type="entry name" value="Znf_FYVE-rel"/>
</dbReference>
<dbReference type="GeneID" id="101238654"/>
<organism evidence="9 10">
    <name type="scientific">Hydra vulgaris</name>
    <name type="common">Hydra</name>
    <name type="synonym">Hydra attenuata</name>
    <dbReference type="NCBI Taxonomy" id="6087"/>
    <lineage>
        <taxon>Eukaryota</taxon>
        <taxon>Metazoa</taxon>
        <taxon>Cnidaria</taxon>
        <taxon>Hydrozoa</taxon>
        <taxon>Hydroidolina</taxon>
        <taxon>Anthoathecata</taxon>
        <taxon>Aplanulata</taxon>
        <taxon>Hydridae</taxon>
        <taxon>Hydra</taxon>
    </lineage>
</organism>
<dbReference type="SUPFAM" id="SSF101576">
    <property type="entry name" value="Supernatant protein factor (SPF), C-terminal domain"/>
    <property type="match status" value="1"/>
</dbReference>
<evidence type="ECO:0000256" key="2">
    <source>
        <dbReference type="ARBA" id="ARBA00022771"/>
    </source>
</evidence>
<evidence type="ECO:0000256" key="4">
    <source>
        <dbReference type="PROSITE-ProRule" id="PRU00091"/>
    </source>
</evidence>
<evidence type="ECO:0000259" key="7">
    <source>
        <dbReference type="PROSITE" id="PS50826"/>
    </source>
</evidence>
<dbReference type="InterPro" id="IPR036598">
    <property type="entry name" value="GOLD_dom_sf"/>
</dbReference>
<keyword evidence="5" id="KW-0175">Coiled coil</keyword>
<dbReference type="PANTHER" id="PTHR46753">
    <property type="entry name" value="FYVE AND COILED-COIL DOMAIN-CONTAINING PROTEIN 1"/>
    <property type="match status" value="1"/>
</dbReference>
<dbReference type="InterPro" id="IPR000306">
    <property type="entry name" value="Znf_FYVE"/>
</dbReference>
<dbReference type="Pfam" id="PF01363">
    <property type="entry name" value="FYVE"/>
    <property type="match status" value="1"/>
</dbReference>
<sequence>MQNISSTYFKVEQLLSEIQELVASIQSIHSKESIPLNDDSLQVHRLCMALENIFRVGAKEKYSFTGAKKDFWNFLSESLPKEEIIRFINSISDFRTYQGKGRAFIRQALMEKCLADTLQRCIINEKFIKDYFEAGSIFQNKTLFGSLINSLYDLNSIPFNLPYKGYDLDRSWPSFSRTAFYEKKRSSSQSSLLTLNEEVVSDLFLLLKNHINMLDILLRDWDSGYKPENISKVYSHPLEEFIDMLMTVHSELVKLKLSHQKLNDDFNALEKEKMFIQVDSDFRIKQLQEQSKEIEKNLLSNQSELEALKSENVMLLEKCKVQEEKLYKYFNTTNDFTHKIANLEEQNKMLKLEINNLTYELNKKNETIAVQEKELLVLQNINAKSEQKFEELMRDIKDQIQESHISLNDQIQESYISLNGIREYDLKIQNLEKKLEDESRKKDYLETLLKKNEFNSEKQLHNMWQVFIKEVTNLFKADISKDQIDDVISLHHGEDAALKIITKIHNQFEATKILKTQAEESAENHKLEKAELEKNLNDLQKDILALQNQVETLKVEISILNRENEVALKDNEFLKAEVQKVTIGFESFKLKFEHEENAKKSQEDSFKNEICILSEEVKSLEFHLSTNEIKYKDILKEKESCKVDYEKCKVDYKELVNSFENIQSLNSSNLKEILYLQEEKKQKIIEILEMKSEIDNLKLELKNCFKEREDVYELYQKAKEDFDRLNIEKSISEHKYEEIIQQIKSDTDDMKDQLIKLAKDKEELWEQKNALEITLHSRIANYCVDDKDVEKCMHCLKIFSLANRKHHCRLCCGTFCKVCSNEKIQTQFSRKKIRCCQTCVSLFKDKYSLEDVVADDASSDTSSIYVVNVSSLTEEDLDELSPGGFEELDQNDVNSSKIISQNMESIRLFENDIKQNAIVPIVQQDNDGPGDKIDFLITAGTQCLFPLVVGSIKFELVWEFESSPKDISFGIAYKENEQVLDNQIETVIPLSRYCSHRQVIHGRMRVDKPGIYIIVFSNLYSRFLSKIVKFSFRLCPLITDCKR</sequence>